<protein>
    <submittedName>
        <fullName evidence="3">Thiolase family protein</fullName>
    </submittedName>
</protein>
<feature type="domain" description="Thiolase C-terminal" evidence="2">
    <location>
        <begin position="244"/>
        <end position="331"/>
    </location>
</feature>
<dbReference type="CDD" id="cd00829">
    <property type="entry name" value="SCP-x_thiolase"/>
    <property type="match status" value="1"/>
</dbReference>
<evidence type="ECO:0000256" key="1">
    <source>
        <dbReference type="ARBA" id="ARBA00023229"/>
    </source>
</evidence>
<organism evidence="3">
    <name type="scientific">Archaeoglobus fulgidus</name>
    <dbReference type="NCBI Taxonomy" id="2234"/>
    <lineage>
        <taxon>Archaea</taxon>
        <taxon>Methanobacteriati</taxon>
        <taxon>Methanobacteriota</taxon>
        <taxon>Archaeoglobi</taxon>
        <taxon>Archaeoglobales</taxon>
        <taxon>Archaeoglobaceae</taxon>
        <taxon>Archaeoglobus</taxon>
    </lineage>
</organism>
<dbReference type="SUPFAM" id="SSF53901">
    <property type="entry name" value="Thiolase-like"/>
    <property type="match status" value="2"/>
</dbReference>
<dbReference type="GO" id="GO:0008299">
    <property type="term" value="P:isoprenoid biosynthetic process"/>
    <property type="evidence" value="ECO:0007669"/>
    <property type="project" value="UniProtKB-KW"/>
</dbReference>
<dbReference type="AlphaFoldDB" id="A0A7J3M0F5"/>
<dbReference type="InterPro" id="IPR016039">
    <property type="entry name" value="Thiolase-like"/>
</dbReference>
<sequence>MRVAIVGVGFSEFGILKEPFYNISFLAAKKAIEDASIERGEIDSFVLGGYDNLGVGRTISNMYTAPAAGAYLRHETRVADDAAFALALAFMRVKSGLSDLCMVLGFGKSSETPIELVELQSLDPFFLRPFNLSLQMSFAMQSFCYRKKYGVKEERIAECIAKDTENGSKNPKAFLRSKVSVEDVLNSRMAIYPLRELEIARWCDGSVALILASEKIAKRICDRLVWIKGIGWSNSGYYFEELETLPATKSAAEMAFKMAGVERKEIESVEVMDLVSDHQPMILEALGFAEEGKGIETNLEVNRSGGAICTNSYGSTGLFLVANLVERIRNGDIDSGLAQAMSGYAGKRALVSIFGV</sequence>
<name>A0A7J3M0F5_ARCFL</name>
<reference evidence="3" key="1">
    <citation type="journal article" date="2020" name="mSystems">
        <title>Genome- and Community-Level Interaction Insights into Carbon Utilization and Element Cycling Functions of Hydrothermarchaeota in Hydrothermal Sediment.</title>
        <authorList>
            <person name="Zhou Z."/>
            <person name="Liu Y."/>
            <person name="Xu W."/>
            <person name="Pan J."/>
            <person name="Luo Z.H."/>
            <person name="Li M."/>
        </authorList>
    </citation>
    <scope>NUCLEOTIDE SEQUENCE [LARGE SCALE GENOMIC DNA]</scope>
    <source>
        <strain evidence="3">SpSt-587</strain>
    </source>
</reference>
<dbReference type="InterPro" id="IPR002155">
    <property type="entry name" value="Thiolase"/>
</dbReference>
<dbReference type="EMBL" id="DSYZ01000040">
    <property type="protein sequence ID" value="HGT82426.1"/>
    <property type="molecule type" value="Genomic_DNA"/>
</dbReference>
<keyword evidence="1" id="KW-0414">Isoprene biosynthesis</keyword>
<comment type="caution">
    <text evidence="3">The sequence shown here is derived from an EMBL/GenBank/DDBJ whole genome shotgun (WGS) entry which is preliminary data.</text>
</comment>
<dbReference type="InterPro" id="IPR055140">
    <property type="entry name" value="Thiolase_C_2"/>
</dbReference>
<accession>A0A7J3M0F5</accession>
<gene>
    <name evidence="3" type="ORF">ENT52_01695</name>
</gene>
<dbReference type="PANTHER" id="PTHR42870">
    <property type="entry name" value="ACETYL-COA C-ACETYLTRANSFERASE"/>
    <property type="match status" value="1"/>
</dbReference>
<dbReference type="PANTHER" id="PTHR42870:SF6">
    <property type="entry name" value="ACETYL-COA C-ACYLTRANSFERASE"/>
    <property type="match status" value="1"/>
</dbReference>
<dbReference type="Gene3D" id="3.40.47.10">
    <property type="match status" value="1"/>
</dbReference>
<proteinExistence type="predicted"/>
<evidence type="ECO:0000313" key="3">
    <source>
        <dbReference type="EMBL" id="HGT82426.1"/>
    </source>
</evidence>
<dbReference type="GO" id="GO:0016747">
    <property type="term" value="F:acyltransferase activity, transferring groups other than amino-acyl groups"/>
    <property type="evidence" value="ECO:0007669"/>
    <property type="project" value="InterPro"/>
</dbReference>
<evidence type="ECO:0000259" key="2">
    <source>
        <dbReference type="Pfam" id="PF22691"/>
    </source>
</evidence>
<dbReference type="Pfam" id="PF22691">
    <property type="entry name" value="Thiolase_C_1"/>
    <property type="match status" value="1"/>
</dbReference>
<dbReference type="PIRSF" id="PIRSF000429">
    <property type="entry name" value="Ac-CoA_Ac_transf"/>
    <property type="match status" value="1"/>
</dbReference>